<organism evidence="2 3">
    <name type="scientific">Varroa destructor</name>
    <name type="common">Honeybee mite</name>
    <dbReference type="NCBI Taxonomy" id="109461"/>
    <lineage>
        <taxon>Eukaryota</taxon>
        <taxon>Metazoa</taxon>
        <taxon>Ecdysozoa</taxon>
        <taxon>Arthropoda</taxon>
        <taxon>Chelicerata</taxon>
        <taxon>Arachnida</taxon>
        <taxon>Acari</taxon>
        <taxon>Parasitiformes</taxon>
        <taxon>Mesostigmata</taxon>
        <taxon>Gamasina</taxon>
        <taxon>Dermanyssoidea</taxon>
        <taxon>Varroidae</taxon>
        <taxon>Varroa</taxon>
    </lineage>
</organism>
<feature type="region of interest" description="Disordered" evidence="1">
    <location>
        <begin position="175"/>
        <end position="198"/>
    </location>
</feature>
<evidence type="ECO:0000313" key="2">
    <source>
        <dbReference type="EnsemblMetazoa" id="XP_022670835"/>
    </source>
</evidence>
<feature type="compositionally biased region" description="Low complexity" evidence="1">
    <location>
        <begin position="183"/>
        <end position="194"/>
    </location>
</feature>
<dbReference type="RefSeq" id="XP_022670835.1">
    <property type="nucleotide sequence ID" value="XM_022815100.1"/>
</dbReference>
<name>A0A7M7MEM7_VARDE</name>
<evidence type="ECO:0000313" key="3">
    <source>
        <dbReference type="Proteomes" id="UP000594260"/>
    </source>
</evidence>
<evidence type="ECO:0000256" key="1">
    <source>
        <dbReference type="SAM" id="MobiDB-lite"/>
    </source>
</evidence>
<dbReference type="Proteomes" id="UP000594260">
    <property type="component" value="Unplaced"/>
</dbReference>
<dbReference type="EnsemblMetazoa" id="XM_022815100">
    <property type="protein sequence ID" value="XP_022670835"/>
    <property type="gene ID" value="LOC111254356"/>
</dbReference>
<dbReference type="GeneID" id="111254356"/>
<reference evidence="2" key="1">
    <citation type="submission" date="2021-01" db="UniProtKB">
        <authorList>
            <consortium name="EnsemblMetazoa"/>
        </authorList>
    </citation>
    <scope>IDENTIFICATION</scope>
</reference>
<feature type="region of interest" description="Disordered" evidence="1">
    <location>
        <begin position="264"/>
        <end position="297"/>
    </location>
</feature>
<dbReference type="InParanoid" id="A0A7M7MEM7"/>
<protein>
    <submittedName>
        <fullName evidence="2">Uncharacterized protein</fullName>
    </submittedName>
</protein>
<dbReference type="AlphaFoldDB" id="A0A7M7MEM7"/>
<keyword evidence="3" id="KW-1185">Reference proteome</keyword>
<feature type="compositionally biased region" description="Low complexity" evidence="1">
    <location>
        <begin position="267"/>
        <end position="282"/>
    </location>
</feature>
<proteinExistence type="predicted"/>
<accession>A0A7M7MEM7</accession>
<sequence length="328" mass="34037">MSSWPAWVGRTEQLISTGCAFASELPCGSGGQPITPLLCPFAAMHCAGLQLTIDAADAEVSTTGALSAVAIGGSGRHSSNVPLPLLYTAGEIMLSFPVSAEGADQPHMGQETSITSSTVIPVEALMKDIDSMRIFTSSSTPCESTTPLHIYKSHVIINVIVVMTILRGASSPIEVPASPPASAPATPRTSSSSPVVLDDAGDVSLMDQDQPVSIIVRTGASEYELPWEQLESLFKLCAKCGGRVDDSAEDAHTEGCALTRLAVTDGSSNGASSNNTNVNLSNGGNGTGKSVENSSRAPITLETLCQLAKARRKHSSENSSSDAFNSER</sequence>
<dbReference type="KEGG" id="vde:111254356"/>